<dbReference type="KEGG" id="vg:80533818"/>
<evidence type="ECO:0000313" key="2">
    <source>
        <dbReference type="Proteomes" id="UP000500983"/>
    </source>
</evidence>
<dbReference type="EMBL" id="KY965147">
    <property type="protein sequence ID" value="ARS22493.1"/>
    <property type="molecule type" value="Viral_cRNA"/>
</dbReference>
<accession>A0A1X9Y2V5</accession>
<sequence length="167" mass="19279">MAEEMRFLFIKLEADIFLDFKKGEESLLITPESIEHLLNKTTLNKELRTRVSKLFGWIFVPSRASTHTTLFRSSVSSIYISNAKRLTYHMPPYMMVRYMGPPFPEILIKSSCMVKKVNDEGDVTNILSIKFNEVRLKEISHQNAEDLKVENPSYLIAGTFNEVGKKK</sequence>
<organism evidence="1">
    <name type="scientific">Maize associated rhabdovirus</name>
    <dbReference type="NCBI Taxonomy" id="2003308"/>
    <lineage>
        <taxon>Viruses</taxon>
        <taxon>Riboviria</taxon>
        <taxon>Orthornavirae</taxon>
        <taxon>Negarnaviricota</taxon>
        <taxon>Haploviricotina</taxon>
        <taxon>Monjiviricetes</taxon>
        <taxon>Mononegavirales</taxon>
        <taxon>Rhabdoviridae</taxon>
    </lineage>
</organism>
<keyword evidence="2" id="KW-1185">Reference proteome</keyword>
<dbReference type="Proteomes" id="UP000500983">
    <property type="component" value="Segment"/>
</dbReference>
<evidence type="ECO:0000313" key="1">
    <source>
        <dbReference type="EMBL" id="ARS22493.1"/>
    </source>
</evidence>
<name>A0A1X9Y2V5_9RHAB</name>
<proteinExistence type="predicted"/>
<protein>
    <submittedName>
        <fullName evidence="1">Putative M protein</fullName>
    </submittedName>
</protein>
<reference evidence="1" key="1">
    <citation type="journal article" date="2017" name="Genome Announc.">
        <title>Complete genome sequence of a new maize-associated rhabdovirus.</title>
        <authorList>
            <person name="Stewart L.R."/>
            <person name="Willie K.J."/>
        </authorList>
    </citation>
    <scope>NUCLEOTIDE SEQUENCE [LARGE SCALE GENOMIC DNA]</scope>
    <source>
        <strain evidence="1">Peru</strain>
    </source>
</reference>
<dbReference type="GeneID" id="80533818"/>
<dbReference type="RefSeq" id="YP_010796356.1">
    <property type="nucleotide sequence ID" value="NC_075997.1"/>
</dbReference>